<sequence>MRSHLPLSPPPNSLYRPPPQPPSIGRLPNLPLSAASPTSLYRPPPQPPSIGRLPASPTSLYRPPPQPPSIGRLLNLPLWHRILNCVVD</sequence>
<evidence type="ECO:0000313" key="2">
    <source>
        <dbReference type="EMBL" id="KAG8196346.1"/>
    </source>
</evidence>
<name>A0AAV6VLC3_9ARAC</name>
<evidence type="ECO:0000256" key="1">
    <source>
        <dbReference type="SAM" id="MobiDB-lite"/>
    </source>
</evidence>
<gene>
    <name evidence="2" type="ORF">JTE90_013829</name>
</gene>
<evidence type="ECO:0000313" key="3">
    <source>
        <dbReference type="Proteomes" id="UP000827092"/>
    </source>
</evidence>
<organism evidence="2 3">
    <name type="scientific">Oedothorax gibbosus</name>
    <dbReference type="NCBI Taxonomy" id="931172"/>
    <lineage>
        <taxon>Eukaryota</taxon>
        <taxon>Metazoa</taxon>
        <taxon>Ecdysozoa</taxon>
        <taxon>Arthropoda</taxon>
        <taxon>Chelicerata</taxon>
        <taxon>Arachnida</taxon>
        <taxon>Araneae</taxon>
        <taxon>Araneomorphae</taxon>
        <taxon>Entelegynae</taxon>
        <taxon>Araneoidea</taxon>
        <taxon>Linyphiidae</taxon>
        <taxon>Erigoninae</taxon>
        <taxon>Oedothorax</taxon>
    </lineage>
</organism>
<feature type="compositionally biased region" description="Pro residues" evidence="1">
    <location>
        <begin position="7"/>
        <end position="22"/>
    </location>
</feature>
<reference evidence="2 3" key="1">
    <citation type="journal article" date="2022" name="Nat. Ecol. Evol.">
        <title>A masculinizing supergene underlies an exaggerated male reproductive morph in a spider.</title>
        <authorList>
            <person name="Hendrickx F."/>
            <person name="De Corte Z."/>
            <person name="Sonet G."/>
            <person name="Van Belleghem S.M."/>
            <person name="Kostlbacher S."/>
            <person name="Vangestel C."/>
        </authorList>
    </citation>
    <scope>NUCLEOTIDE SEQUENCE [LARGE SCALE GENOMIC DNA]</scope>
    <source>
        <strain evidence="2">W744_W776</strain>
    </source>
</reference>
<feature type="region of interest" description="Disordered" evidence="1">
    <location>
        <begin position="1"/>
        <end position="71"/>
    </location>
</feature>
<accession>A0AAV6VLC3</accession>
<dbReference type="AlphaFoldDB" id="A0AAV6VLC3"/>
<dbReference type="EMBL" id="JAFNEN010000072">
    <property type="protein sequence ID" value="KAG8196346.1"/>
    <property type="molecule type" value="Genomic_DNA"/>
</dbReference>
<proteinExistence type="predicted"/>
<keyword evidence="3" id="KW-1185">Reference proteome</keyword>
<protein>
    <submittedName>
        <fullName evidence="2">Uncharacterized protein</fullName>
    </submittedName>
</protein>
<dbReference type="Proteomes" id="UP000827092">
    <property type="component" value="Unassembled WGS sequence"/>
</dbReference>
<comment type="caution">
    <text evidence="2">The sequence shown here is derived from an EMBL/GenBank/DDBJ whole genome shotgun (WGS) entry which is preliminary data.</text>
</comment>